<keyword evidence="2" id="KW-1185">Reference proteome</keyword>
<dbReference type="EMBL" id="JACIJG010000002">
    <property type="protein sequence ID" value="MBB5700624.1"/>
    <property type="molecule type" value="Genomic_DNA"/>
</dbReference>
<dbReference type="RefSeq" id="WP_183647528.1">
    <property type="nucleotide sequence ID" value="NZ_JACIJG010000002.1"/>
</dbReference>
<reference evidence="1 2" key="1">
    <citation type="submission" date="2020-08" db="EMBL/GenBank/DDBJ databases">
        <title>Genomic Encyclopedia of Type Strains, Phase IV (KMG-IV): sequencing the most valuable type-strain genomes for metagenomic binning, comparative biology and taxonomic classification.</title>
        <authorList>
            <person name="Goeker M."/>
        </authorList>
    </citation>
    <scope>NUCLEOTIDE SEQUENCE [LARGE SCALE GENOMIC DNA]</scope>
    <source>
        <strain evidence="1 2">DSM 26944</strain>
    </source>
</reference>
<gene>
    <name evidence="1" type="ORF">FHS76_000467</name>
</gene>
<comment type="caution">
    <text evidence="1">The sequence shown here is derived from an EMBL/GenBank/DDBJ whole genome shotgun (WGS) entry which is preliminary data.</text>
</comment>
<evidence type="ECO:0000313" key="2">
    <source>
        <dbReference type="Proteomes" id="UP000555546"/>
    </source>
</evidence>
<accession>A0A7W9AUN9</accession>
<protein>
    <submittedName>
        <fullName evidence="1">Uncharacterized protein</fullName>
    </submittedName>
</protein>
<evidence type="ECO:0000313" key="1">
    <source>
        <dbReference type="EMBL" id="MBB5700624.1"/>
    </source>
</evidence>
<dbReference type="AlphaFoldDB" id="A0A7W9AUN9"/>
<name>A0A7W9AUN9_9HYPH</name>
<organism evidence="1 2">
    <name type="scientific">Brucella daejeonensis</name>
    <dbReference type="NCBI Taxonomy" id="659015"/>
    <lineage>
        <taxon>Bacteria</taxon>
        <taxon>Pseudomonadati</taxon>
        <taxon>Pseudomonadota</taxon>
        <taxon>Alphaproteobacteria</taxon>
        <taxon>Hyphomicrobiales</taxon>
        <taxon>Brucellaceae</taxon>
        <taxon>Brucella/Ochrobactrum group</taxon>
        <taxon>Brucella</taxon>
    </lineage>
</organism>
<dbReference type="Proteomes" id="UP000555546">
    <property type="component" value="Unassembled WGS sequence"/>
</dbReference>
<proteinExistence type="predicted"/>
<sequence length="139" mass="16195">MTLLKKRTVAKAGIERDFWRLVDRSGGDNSPWKWLGATNNNHNTVDCASYDYGVFKLEDRYEYPQTKIHNSEFAHRIILFLTYGRELSRQFEVFPLFGDYLDINPRHLGVRDLKTRREVPAPVFFEVSNDNVAAERLAA</sequence>